<dbReference type="Pfam" id="PF00004">
    <property type="entry name" value="AAA"/>
    <property type="match status" value="2"/>
</dbReference>
<protein>
    <submittedName>
        <fullName evidence="2">AAA family ATPase</fullName>
    </submittedName>
</protein>
<dbReference type="EMBL" id="JBHSDU010000015">
    <property type="protein sequence ID" value="MFC4313756.1"/>
    <property type="molecule type" value="Genomic_DNA"/>
</dbReference>
<gene>
    <name evidence="2" type="ORF">ACFPN2_32075</name>
</gene>
<feature type="domain" description="AAA+ ATPase" evidence="1">
    <location>
        <begin position="38"/>
        <end position="204"/>
    </location>
</feature>
<evidence type="ECO:0000259" key="1">
    <source>
        <dbReference type="SMART" id="SM00382"/>
    </source>
</evidence>
<comment type="caution">
    <text evidence="2">The sequence shown here is derived from an EMBL/GenBank/DDBJ whole genome shotgun (WGS) entry which is preliminary data.</text>
</comment>
<dbReference type="Gene3D" id="1.10.8.60">
    <property type="match status" value="1"/>
</dbReference>
<dbReference type="SMART" id="SM00382">
    <property type="entry name" value="AAA"/>
    <property type="match status" value="2"/>
</dbReference>
<reference evidence="3" key="1">
    <citation type="journal article" date="2019" name="Int. J. Syst. Evol. Microbiol.">
        <title>The Global Catalogue of Microorganisms (GCM) 10K type strain sequencing project: providing services to taxonomists for standard genome sequencing and annotation.</title>
        <authorList>
            <consortium name="The Broad Institute Genomics Platform"/>
            <consortium name="The Broad Institute Genome Sequencing Center for Infectious Disease"/>
            <person name="Wu L."/>
            <person name="Ma J."/>
        </authorList>
    </citation>
    <scope>NUCLEOTIDE SEQUENCE [LARGE SCALE GENOMIC DNA]</scope>
    <source>
        <strain evidence="3">CGMCC 1.10759</strain>
    </source>
</reference>
<dbReference type="InterPro" id="IPR003593">
    <property type="entry name" value="AAA+_ATPase"/>
</dbReference>
<dbReference type="SUPFAM" id="SSF52540">
    <property type="entry name" value="P-loop containing nucleoside triphosphate hydrolases"/>
    <property type="match status" value="2"/>
</dbReference>
<organism evidence="2 3">
    <name type="scientific">Steroidobacter flavus</name>
    <dbReference type="NCBI Taxonomy" id="1842136"/>
    <lineage>
        <taxon>Bacteria</taxon>
        <taxon>Pseudomonadati</taxon>
        <taxon>Pseudomonadota</taxon>
        <taxon>Gammaproteobacteria</taxon>
        <taxon>Steroidobacterales</taxon>
        <taxon>Steroidobacteraceae</taxon>
        <taxon>Steroidobacter</taxon>
    </lineage>
</organism>
<dbReference type="InterPro" id="IPR027417">
    <property type="entry name" value="P-loop_NTPase"/>
</dbReference>
<sequence length="504" mass="55553">MTTEVNVRSVSALRTRSLPALTPSQAKTFNEALTLVEGCPFIVVRGDQGVGKTTILRHLHARLGGRFISCAEALDAIAVRHPHALEEAIRALLDEALRRDDIVFFDDLDSIEAVTRMGSAFPRPYLFEAVLKDFFSRARLEKKKVFLGMTGSQFYSTVEGQSVVLECPLFQPADYKAVIAACLGTEHLSSLNIESIHRNTGKLTAYQLQAACGILLARGRRAPTTEEFSRAVGESLFSSNLDVAEVERIEFADLKGAEEIVEKLERTILLPLREPELAKALGLKPKRGVLLHGHPGTGKTSIGRALAHQMAGKFFMIDGSYVGGTSKFFKQIDRLFNNAIANSPSIIFIDDADVLFKSDNGGLNRYLLTKLDGLASESVGLVCVMMTAMDVADMPVALLRSGRVEVWLETKPPEAGTRVEIVRHFASDLPKEHQEFDRARLAQLTDGFTPADLRRLVGDARAFLAYDQHKRRPVKRFAEYLYLSAGEIADIKGKIAALAQRKRG</sequence>
<proteinExistence type="predicted"/>
<dbReference type="Gene3D" id="3.40.50.300">
    <property type="entry name" value="P-loop containing nucleotide triphosphate hydrolases"/>
    <property type="match status" value="2"/>
</dbReference>
<dbReference type="InterPro" id="IPR003959">
    <property type="entry name" value="ATPase_AAA_core"/>
</dbReference>
<accession>A0ABV8T1G2</accession>
<name>A0ABV8T1G2_9GAMM</name>
<dbReference type="RefSeq" id="WP_380604360.1">
    <property type="nucleotide sequence ID" value="NZ_JBHSDU010000015.1"/>
</dbReference>
<evidence type="ECO:0000313" key="3">
    <source>
        <dbReference type="Proteomes" id="UP001595904"/>
    </source>
</evidence>
<dbReference type="InterPro" id="IPR050168">
    <property type="entry name" value="AAA_ATPase_domain"/>
</dbReference>
<evidence type="ECO:0000313" key="2">
    <source>
        <dbReference type="EMBL" id="MFC4313756.1"/>
    </source>
</evidence>
<dbReference type="PANTHER" id="PTHR23077">
    <property type="entry name" value="AAA-FAMILY ATPASE"/>
    <property type="match status" value="1"/>
</dbReference>
<keyword evidence="3" id="KW-1185">Reference proteome</keyword>
<feature type="domain" description="AAA+ ATPase" evidence="1">
    <location>
        <begin position="285"/>
        <end position="411"/>
    </location>
</feature>
<dbReference type="Proteomes" id="UP001595904">
    <property type="component" value="Unassembled WGS sequence"/>
</dbReference>